<dbReference type="Proteomes" id="UP001439875">
    <property type="component" value="Unassembled WGS sequence"/>
</dbReference>
<proteinExistence type="predicted"/>
<protein>
    <submittedName>
        <fullName evidence="1">LamG-like jellyroll fold domain-containing protein</fullName>
    </submittedName>
</protein>
<comment type="caution">
    <text evidence="1">The sequence shown here is derived from an EMBL/GenBank/DDBJ whole genome shotgun (WGS) entry which is preliminary data.</text>
</comment>
<evidence type="ECO:0000313" key="1">
    <source>
        <dbReference type="EMBL" id="MEQ2529135.1"/>
    </source>
</evidence>
<reference evidence="1" key="1">
    <citation type="submission" date="2024-03" db="EMBL/GenBank/DDBJ databases">
        <title>Human intestinal bacterial collection.</title>
        <authorList>
            <person name="Pauvert C."/>
            <person name="Hitch T.C.A."/>
            <person name="Clavel T."/>
        </authorList>
    </citation>
    <scope>NUCLEOTIDE SEQUENCE</scope>
    <source>
        <strain evidence="1">CLA-AA-H227</strain>
    </source>
</reference>
<gene>
    <name evidence="1" type="ORF">WMO40_20890</name>
</gene>
<keyword evidence="2" id="KW-1185">Reference proteome</keyword>
<evidence type="ECO:0000313" key="2">
    <source>
        <dbReference type="Proteomes" id="UP001439875"/>
    </source>
</evidence>
<dbReference type="EMBL" id="JBBMEW010000028">
    <property type="protein sequence ID" value="MEQ2529135.1"/>
    <property type="molecule type" value="Genomic_DNA"/>
</dbReference>
<organism evidence="1 2">
    <name type="scientific">Robertmurraya yapensis</name>
    <name type="common">ex Hitch et al 2024</name>
    <dbReference type="NCBI Taxonomy" id="3133160"/>
    <lineage>
        <taxon>Bacteria</taxon>
        <taxon>Bacillati</taxon>
        <taxon>Bacillota</taxon>
        <taxon>Bacilli</taxon>
        <taxon>Bacillales</taxon>
        <taxon>Bacillaceae</taxon>
        <taxon>Robertmurraya</taxon>
    </lineage>
</organism>
<name>A0ACC6SGN4_9BACI</name>
<sequence>MKKLSVLVLLFSILVPNFHIAQAAEITPPASSLQFSGNEGVTVNNINSNQTTGAKSTIEAWVKWNGGNATYLVFGFDTSYGVIFHKTGYFGINTGQGEILGVPSSNLAGRWLHIAVVLPNAKPTAQNAKIYINGVLQTLNLYKSDGRDSIQRSVSKNLFIGENHNPNYAYPFNGQISQVRFWNGERTQKKITDLANSVLNGNEANLLGYWIFDNLTTKYSYDQTSYQNNAVVNGNYATPLSLTATAITDMGMNLNWNAVSRATNYELVNGEQKVYEGPNLSFHDQNLQSETNYSYKVIAKNDNGESLPLTKSFTTAKGELAILQVPTNISFNPITLNGEIQKSFGTFSQSIIIKDTRKTRNGWKLMVSATSLKSSDGLKTFPKEKIAMKPVATISQKSGLVATKPTVINNTQIIDSTAKKLVSANTNTGYGVFEINLPSQALELTLNPENSYVNSNGSALSYFTDLTWSIEEGA</sequence>
<accession>A0ACC6SGN4</accession>